<proteinExistence type="predicted"/>
<reference evidence="1 2" key="1">
    <citation type="submission" date="2017-11" db="EMBL/GenBank/DDBJ databases">
        <title>Genome sequence of Mesoplasma tabanidae BARC 857 (ATCC 49584).</title>
        <authorList>
            <person name="Lo W.-S."/>
            <person name="Kuo C.-H."/>
        </authorList>
    </citation>
    <scope>NUCLEOTIDE SEQUENCE [LARGE SCALE GENOMIC DNA]</scope>
    <source>
        <strain evidence="1 2">BARC 857</strain>
    </source>
</reference>
<organism evidence="1 2">
    <name type="scientific">Mesoplasma tabanidae</name>
    <dbReference type="NCBI Taxonomy" id="219745"/>
    <lineage>
        <taxon>Bacteria</taxon>
        <taxon>Bacillati</taxon>
        <taxon>Mycoplasmatota</taxon>
        <taxon>Mollicutes</taxon>
        <taxon>Entomoplasmatales</taxon>
        <taxon>Entomoplasmataceae</taxon>
        <taxon>Mesoplasma</taxon>
    </lineage>
</organism>
<accession>A0A2K8P4B9</accession>
<dbReference type="InterPro" id="IPR054816">
    <property type="entry name" value="Lipoprotein_mollicutes-type_CS"/>
</dbReference>
<protein>
    <recommendedName>
        <fullName evidence="3">Lipoprotein</fullName>
    </recommendedName>
</protein>
<dbReference type="KEGG" id="mtab:MTABA_v1c03430"/>
<name>A0A2K8P4B9_9MOLU</name>
<keyword evidence="2" id="KW-1185">Reference proteome</keyword>
<gene>
    <name evidence="1" type="ORF">MTABA_v1c03430</name>
</gene>
<dbReference type="AlphaFoldDB" id="A0A2K8P4B9"/>
<sequence>MKKILLMLSSLTVITPVTSLVISCDNKNKGKQDFDM</sequence>
<dbReference type="PROSITE" id="PS51257">
    <property type="entry name" value="PROKAR_LIPOPROTEIN"/>
    <property type="match status" value="1"/>
</dbReference>
<evidence type="ECO:0000313" key="1">
    <source>
        <dbReference type="EMBL" id="ATZ21546.1"/>
    </source>
</evidence>
<evidence type="ECO:0000313" key="2">
    <source>
        <dbReference type="Proteomes" id="UP000232223"/>
    </source>
</evidence>
<dbReference type="RefSeq" id="WP_341864801.1">
    <property type="nucleotide sequence ID" value="NZ_CP024969.1"/>
</dbReference>
<dbReference type="EMBL" id="CP024969">
    <property type="protein sequence ID" value="ATZ21546.1"/>
    <property type="molecule type" value="Genomic_DNA"/>
</dbReference>
<evidence type="ECO:0008006" key="3">
    <source>
        <dbReference type="Google" id="ProtNLM"/>
    </source>
</evidence>
<dbReference type="NCBIfam" id="NF045726">
    <property type="entry name" value="XXplasma_LP"/>
    <property type="match status" value="1"/>
</dbReference>
<dbReference type="Proteomes" id="UP000232223">
    <property type="component" value="Chromosome"/>
</dbReference>